<gene>
    <name evidence="3" type="ORF">I1A42_05285</name>
</gene>
<dbReference type="SUPFAM" id="SSF48452">
    <property type="entry name" value="TPR-like"/>
    <property type="match status" value="1"/>
</dbReference>
<sequence length="463" mass="51201">MATHSRYVSLGLVSLLLSGCANFSAGNLFSHYSAQNKDLYQAVQLGDYAQASDELDDGIAGPILDNMEHGRVYFLDQQYPQSLASLDKADQAVKEQQEQAVISLSQSATSLGSLAINDNLNTYTPPDYELGFLHLYLGLNYLKQGQLEDALVEMRRANAVQKAARERREQELQRAQDKMKSQGISPNIGVVLARYPDAGNTLKAVQNGYLFLLSAILYEADGSLNDAYVDYRRALAVAPNNPAVIDGTLRVAKELGMQQDLVMLKKQYGQPKSLSKSQGRVIILDEQGVVEPLSGWKLSLPLFDRSSGTSLYSIALPYYRHQTDRESESITLNQVTVSNRLLADVNTMASQDLSERLPTIIVRQVLRVVAKDVLRRSTTQGNDLGNLVFNVWNALTEQPDTRSWLTLPARVDASSTVVDAGEQTLQVGSKTYTFKVTPQGTTLVWLSRQGANSTLWYKELGRL</sequence>
<comment type="caution">
    <text evidence="3">The sequence shown here is derived from an EMBL/GenBank/DDBJ whole genome shotgun (WGS) entry which is preliminary data.</text>
</comment>
<keyword evidence="1" id="KW-0175">Coiled coil</keyword>
<feature type="signal peptide" evidence="2">
    <location>
        <begin position="1"/>
        <end position="23"/>
    </location>
</feature>
<dbReference type="InterPro" id="IPR011990">
    <property type="entry name" value="TPR-like_helical_dom_sf"/>
</dbReference>
<reference evidence="3 4" key="1">
    <citation type="submission" date="2020-11" db="EMBL/GenBank/DDBJ databases">
        <title>Vibrio nitrifigilis sp. nov., a marine nitrogen-fixing bacterium isolated from the lagoon sediment of an islet inside an atoll.</title>
        <authorList>
            <person name="Wang L.-T."/>
            <person name="Shieh W.Y."/>
        </authorList>
    </citation>
    <scope>NUCLEOTIDE SEQUENCE [LARGE SCALE GENOMIC DNA]</scope>
    <source>
        <strain evidence="3 4">NFV-1</strain>
    </source>
</reference>
<feature type="coiled-coil region" evidence="1">
    <location>
        <begin position="147"/>
        <end position="178"/>
    </location>
</feature>
<evidence type="ECO:0000313" key="3">
    <source>
        <dbReference type="EMBL" id="MBF8999974.1"/>
    </source>
</evidence>
<protein>
    <recommendedName>
        <fullName evidence="5">Lipoprotein</fullName>
    </recommendedName>
</protein>
<proteinExistence type="predicted"/>
<dbReference type="PROSITE" id="PS51257">
    <property type="entry name" value="PROKAR_LIPOPROTEIN"/>
    <property type="match status" value="1"/>
</dbReference>
<dbReference type="Proteomes" id="UP000597206">
    <property type="component" value="Unassembled WGS sequence"/>
</dbReference>
<feature type="chain" id="PRO_5047328228" description="Lipoprotein" evidence="2">
    <location>
        <begin position="24"/>
        <end position="463"/>
    </location>
</feature>
<dbReference type="EMBL" id="JADPMR010000001">
    <property type="protein sequence ID" value="MBF8999974.1"/>
    <property type="molecule type" value="Genomic_DNA"/>
</dbReference>
<dbReference type="Gene3D" id="1.25.40.10">
    <property type="entry name" value="Tetratricopeptide repeat domain"/>
    <property type="match status" value="1"/>
</dbReference>
<evidence type="ECO:0008006" key="5">
    <source>
        <dbReference type="Google" id="ProtNLM"/>
    </source>
</evidence>
<keyword evidence="4" id="KW-1185">Reference proteome</keyword>
<name>A0ABS0GC38_9VIBR</name>
<keyword evidence="2" id="KW-0732">Signal</keyword>
<evidence type="ECO:0000313" key="4">
    <source>
        <dbReference type="Proteomes" id="UP000597206"/>
    </source>
</evidence>
<accession>A0ABS0GC38</accession>
<organism evidence="3 4">
    <name type="scientific">Vibrio nitrifigilis</name>
    <dbReference type="NCBI Taxonomy" id="2789781"/>
    <lineage>
        <taxon>Bacteria</taxon>
        <taxon>Pseudomonadati</taxon>
        <taxon>Pseudomonadota</taxon>
        <taxon>Gammaproteobacteria</taxon>
        <taxon>Vibrionales</taxon>
        <taxon>Vibrionaceae</taxon>
        <taxon>Vibrio</taxon>
    </lineage>
</organism>
<evidence type="ECO:0000256" key="1">
    <source>
        <dbReference type="SAM" id="Coils"/>
    </source>
</evidence>
<dbReference type="RefSeq" id="WP_196122844.1">
    <property type="nucleotide sequence ID" value="NZ_JADPMR010000001.1"/>
</dbReference>
<evidence type="ECO:0000256" key="2">
    <source>
        <dbReference type="SAM" id="SignalP"/>
    </source>
</evidence>